<dbReference type="PRINTS" id="PR00502">
    <property type="entry name" value="NUDIXFAMILY"/>
</dbReference>
<dbReference type="EMBL" id="FOJA01000001">
    <property type="protein sequence ID" value="SEV87809.1"/>
    <property type="molecule type" value="Genomic_DNA"/>
</dbReference>
<organism evidence="5 6">
    <name type="scientific">Halobacterium jilantaiense</name>
    <dbReference type="NCBI Taxonomy" id="355548"/>
    <lineage>
        <taxon>Archaea</taxon>
        <taxon>Methanobacteriati</taxon>
        <taxon>Methanobacteriota</taxon>
        <taxon>Stenosarchaea group</taxon>
        <taxon>Halobacteria</taxon>
        <taxon>Halobacteriales</taxon>
        <taxon>Halobacteriaceae</taxon>
        <taxon>Halobacterium</taxon>
    </lineage>
</organism>
<evidence type="ECO:0000256" key="2">
    <source>
        <dbReference type="ARBA" id="ARBA00022801"/>
    </source>
</evidence>
<dbReference type="AlphaFoldDB" id="A0A1I0MHK6"/>
<evidence type="ECO:0000256" key="1">
    <source>
        <dbReference type="ARBA" id="ARBA00001946"/>
    </source>
</evidence>
<dbReference type="InterPro" id="IPR020084">
    <property type="entry name" value="NUDIX_hydrolase_CS"/>
</dbReference>
<dbReference type="InterPro" id="IPR020476">
    <property type="entry name" value="Nudix_hydrolase"/>
</dbReference>
<evidence type="ECO:0000313" key="6">
    <source>
        <dbReference type="Proteomes" id="UP000198518"/>
    </source>
</evidence>
<gene>
    <name evidence="5" type="ORF">SAMN04487945_0074</name>
</gene>
<keyword evidence="2" id="KW-0378">Hydrolase</keyword>
<evidence type="ECO:0000313" key="5">
    <source>
        <dbReference type="EMBL" id="SEV87809.1"/>
    </source>
</evidence>
<dbReference type="InterPro" id="IPR015797">
    <property type="entry name" value="NUDIX_hydrolase-like_dom_sf"/>
</dbReference>
<dbReference type="GO" id="GO:0016787">
    <property type="term" value="F:hydrolase activity"/>
    <property type="evidence" value="ECO:0007669"/>
    <property type="project" value="UniProtKB-KW"/>
</dbReference>
<dbReference type="PANTHER" id="PTHR43046:SF12">
    <property type="entry name" value="GDP-MANNOSE MANNOSYL HYDROLASE"/>
    <property type="match status" value="1"/>
</dbReference>
<keyword evidence="6" id="KW-1185">Reference proteome</keyword>
<comment type="cofactor">
    <cofactor evidence="1">
        <name>Mg(2+)</name>
        <dbReference type="ChEBI" id="CHEBI:18420"/>
    </cofactor>
</comment>
<evidence type="ECO:0000259" key="4">
    <source>
        <dbReference type="PROSITE" id="PS51462"/>
    </source>
</evidence>
<dbReference type="PROSITE" id="PS51462">
    <property type="entry name" value="NUDIX"/>
    <property type="match status" value="1"/>
</dbReference>
<dbReference type="STRING" id="355548.SAMN04487945_0074"/>
<feature type="domain" description="Nudix hydrolase" evidence="4">
    <location>
        <begin position="33"/>
        <end position="165"/>
    </location>
</feature>
<dbReference type="CDD" id="cd02883">
    <property type="entry name" value="NUDIX_Hydrolase"/>
    <property type="match status" value="1"/>
</dbReference>
<dbReference type="PROSITE" id="PS00893">
    <property type="entry name" value="NUDIX_BOX"/>
    <property type="match status" value="1"/>
</dbReference>
<dbReference type="PANTHER" id="PTHR43046">
    <property type="entry name" value="GDP-MANNOSE MANNOSYL HYDROLASE"/>
    <property type="match status" value="1"/>
</dbReference>
<reference evidence="5 6" key="1">
    <citation type="submission" date="2016-10" db="EMBL/GenBank/DDBJ databases">
        <authorList>
            <person name="de Groot N.N."/>
        </authorList>
    </citation>
    <scope>NUCLEOTIDE SEQUENCE [LARGE SCALE GENOMIC DNA]</scope>
    <source>
        <strain evidence="5 6">CGMCC 1.5337</strain>
    </source>
</reference>
<dbReference type="Gene3D" id="3.90.79.10">
    <property type="entry name" value="Nucleoside Triphosphate Pyrophosphohydrolase"/>
    <property type="match status" value="1"/>
</dbReference>
<dbReference type="OrthoDB" id="25155at2157"/>
<sequence>MNDALAGLVARSDATHVVREFEVPPEDLSPDADGWTAAGAVVWNPDGEVAFVETHWSDGWVLPGGGVEDGETFAAAARREVREETGLDCTVLGPRRVEEQVFRSGDESIRGWFVAFAARTDATEFGDDLGERADEIERVGWFDGSPPSVAGVLDAEAMLRDCRVE</sequence>
<dbReference type="Pfam" id="PF00293">
    <property type="entry name" value="NUDIX"/>
    <property type="match status" value="1"/>
</dbReference>
<keyword evidence="3" id="KW-0460">Magnesium</keyword>
<name>A0A1I0MHK6_9EURY</name>
<protein>
    <submittedName>
        <fullName evidence="5">ADP-ribose pyrophosphatase YjhB, NUDIX family</fullName>
    </submittedName>
</protein>
<dbReference type="RefSeq" id="WP_089667170.1">
    <property type="nucleotide sequence ID" value="NZ_FOJA01000001.1"/>
</dbReference>
<proteinExistence type="predicted"/>
<dbReference type="InterPro" id="IPR000086">
    <property type="entry name" value="NUDIX_hydrolase_dom"/>
</dbReference>
<evidence type="ECO:0000256" key="3">
    <source>
        <dbReference type="ARBA" id="ARBA00022842"/>
    </source>
</evidence>
<accession>A0A1I0MHK6</accession>
<dbReference type="Proteomes" id="UP000198518">
    <property type="component" value="Unassembled WGS sequence"/>
</dbReference>
<dbReference type="SUPFAM" id="SSF55811">
    <property type="entry name" value="Nudix"/>
    <property type="match status" value="1"/>
</dbReference>